<feature type="non-terminal residue" evidence="2">
    <location>
        <position position="37"/>
    </location>
</feature>
<protein>
    <recommendedName>
        <fullName evidence="1">Glycoside hydrolase 123-like N-terminal domain-containing protein</fullName>
    </recommendedName>
</protein>
<evidence type="ECO:0000313" key="2">
    <source>
        <dbReference type="EMBL" id="GAG80099.1"/>
    </source>
</evidence>
<reference evidence="2" key="1">
    <citation type="journal article" date="2014" name="Front. Microbiol.">
        <title>High frequency of phylogenetically diverse reductive dehalogenase-homologous genes in deep subseafloor sedimentary metagenomes.</title>
        <authorList>
            <person name="Kawai M."/>
            <person name="Futagami T."/>
            <person name="Toyoda A."/>
            <person name="Takaki Y."/>
            <person name="Nishi S."/>
            <person name="Hori S."/>
            <person name="Arai W."/>
            <person name="Tsubouchi T."/>
            <person name="Morono Y."/>
            <person name="Uchiyama I."/>
            <person name="Ito T."/>
            <person name="Fujiyama A."/>
            <person name="Inagaki F."/>
            <person name="Takami H."/>
        </authorList>
    </citation>
    <scope>NUCLEOTIDE SEQUENCE</scope>
    <source>
        <strain evidence="2">Expedition CK06-06</strain>
    </source>
</reference>
<evidence type="ECO:0000259" key="1">
    <source>
        <dbReference type="Pfam" id="PF19543"/>
    </source>
</evidence>
<organism evidence="2">
    <name type="scientific">marine sediment metagenome</name>
    <dbReference type="NCBI Taxonomy" id="412755"/>
    <lineage>
        <taxon>unclassified sequences</taxon>
        <taxon>metagenomes</taxon>
        <taxon>ecological metagenomes</taxon>
    </lineage>
</organism>
<name>X1ADV4_9ZZZZ</name>
<gene>
    <name evidence="2" type="ORF">S01H4_29452</name>
</gene>
<dbReference type="AlphaFoldDB" id="X1ADV4"/>
<sequence>YPFLRPEKMKAYIDKAHARDMKVKIYYTVRELSNRAP</sequence>
<proteinExistence type="predicted"/>
<dbReference type="EMBL" id="BART01015081">
    <property type="protein sequence ID" value="GAG80099.1"/>
    <property type="molecule type" value="Genomic_DNA"/>
</dbReference>
<comment type="caution">
    <text evidence="2">The sequence shown here is derived from an EMBL/GenBank/DDBJ whole genome shotgun (WGS) entry which is preliminary data.</text>
</comment>
<dbReference type="Pfam" id="PF19543">
    <property type="entry name" value="GH123_N"/>
    <property type="match status" value="1"/>
</dbReference>
<feature type="domain" description="Glycoside hydrolase 123-like N-terminal" evidence="1">
    <location>
        <begin position="1"/>
        <end position="36"/>
    </location>
</feature>
<feature type="non-terminal residue" evidence="2">
    <location>
        <position position="1"/>
    </location>
</feature>
<dbReference type="InterPro" id="IPR045711">
    <property type="entry name" value="GH123-like_N"/>
</dbReference>
<accession>X1ADV4</accession>